<dbReference type="Gene3D" id="1.20.120.980">
    <property type="entry name" value="Serine carboxypeptidase S28, SKS domain"/>
    <property type="match status" value="1"/>
</dbReference>
<evidence type="ECO:0000256" key="3">
    <source>
        <dbReference type="ARBA" id="ARBA00022729"/>
    </source>
</evidence>
<dbReference type="Proteomes" id="UP000681722">
    <property type="component" value="Unassembled WGS sequence"/>
</dbReference>
<evidence type="ECO:0000313" key="8">
    <source>
        <dbReference type="EMBL" id="CAF4118787.1"/>
    </source>
</evidence>
<evidence type="ECO:0000256" key="6">
    <source>
        <dbReference type="SAM" id="Phobius"/>
    </source>
</evidence>
<keyword evidence="6" id="KW-0472">Membrane</keyword>
<evidence type="ECO:0008006" key="10">
    <source>
        <dbReference type="Google" id="ProtNLM"/>
    </source>
</evidence>
<sequence length="496" mass="55759">MKCISGYIILLISYVYFANALPFFFHGRPRGGMLGSPKVSKLSSLKIDPKDEQWYTQKLDHFNPADSRTWQQRYFVNDKYFKTNGPIFLMIGGEGSADPIWMVEGQWIKYAEEHQALCVMLEHRFYGKSHPTEDLSVSNLQYLSSEQALADLATFHQYIVEKHMLSNKNRWISIGGSYPGSLSAWFRLKYPHLVYGALAASAPMWGLVDFQDYLVVVRDSLSSYSEKCNGAINEAINVIQDMVKSQTGRDTLKKVFRLCDAIETQDDVDNFFEAVAGNFEGVVQYNNDNRAFEGALGTNITIKVVCDTMLDSTLPDPFSRIVKVNDILMAVYNQSCLDAGYQSMISQLSKTSWNDSASEGGRQWTYQTCVEFGFFQSSNSTMQPFGNNFPASFFVKQCADIFGATFSADLLTNGIAFTNSYYGGEMFQGSRVLFINGAIDPWHALSFTSSPPNNNSFIFMSTTAHCADMYPDSDSDPQELTDARKKISSTIGEWLQ</sequence>
<evidence type="ECO:0000256" key="1">
    <source>
        <dbReference type="ARBA" id="ARBA00011079"/>
    </source>
</evidence>
<organism evidence="7 9">
    <name type="scientific">Didymodactylos carnosus</name>
    <dbReference type="NCBI Taxonomy" id="1234261"/>
    <lineage>
        <taxon>Eukaryota</taxon>
        <taxon>Metazoa</taxon>
        <taxon>Spiralia</taxon>
        <taxon>Gnathifera</taxon>
        <taxon>Rotifera</taxon>
        <taxon>Eurotatoria</taxon>
        <taxon>Bdelloidea</taxon>
        <taxon>Philodinida</taxon>
        <taxon>Philodinidae</taxon>
        <taxon>Didymodactylos</taxon>
    </lineage>
</organism>
<dbReference type="AlphaFoldDB" id="A0A815DK27"/>
<keyword evidence="6" id="KW-0812">Transmembrane</keyword>
<comment type="similarity">
    <text evidence="1">Belongs to the peptidase S28 family.</text>
</comment>
<evidence type="ECO:0000313" key="9">
    <source>
        <dbReference type="Proteomes" id="UP000663829"/>
    </source>
</evidence>
<keyword evidence="5" id="KW-0325">Glycoprotein</keyword>
<dbReference type="GO" id="GO:0070008">
    <property type="term" value="F:serine-type exopeptidase activity"/>
    <property type="evidence" value="ECO:0007669"/>
    <property type="project" value="InterPro"/>
</dbReference>
<dbReference type="EMBL" id="CAJNOQ010012386">
    <property type="protein sequence ID" value="CAF1298864.1"/>
    <property type="molecule type" value="Genomic_DNA"/>
</dbReference>
<proteinExistence type="inferred from homology"/>
<dbReference type="InterPro" id="IPR042269">
    <property type="entry name" value="Ser_carbopepase_S28_SKS"/>
</dbReference>
<feature type="transmembrane region" description="Helical" evidence="6">
    <location>
        <begin position="6"/>
        <end position="25"/>
    </location>
</feature>
<dbReference type="InterPro" id="IPR008758">
    <property type="entry name" value="Peptidase_S28"/>
</dbReference>
<dbReference type="InterPro" id="IPR029058">
    <property type="entry name" value="AB_hydrolase_fold"/>
</dbReference>
<gene>
    <name evidence="7" type="ORF">GPM918_LOCUS28418</name>
    <name evidence="8" type="ORF">SRO942_LOCUS28917</name>
</gene>
<reference evidence="7" key="1">
    <citation type="submission" date="2021-02" db="EMBL/GenBank/DDBJ databases">
        <authorList>
            <person name="Nowell W R."/>
        </authorList>
    </citation>
    <scope>NUCLEOTIDE SEQUENCE</scope>
</reference>
<comment type="caution">
    <text evidence="7">The sequence shown here is derived from an EMBL/GenBank/DDBJ whole genome shotgun (WGS) entry which is preliminary data.</text>
</comment>
<keyword evidence="4" id="KW-0378">Hydrolase</keyword>
<dbReference type="PANTHER" id="PTHR11010">
    <property type="entry name" value="PROTEASE S28 PRO-X CARBOXYPEPTIDASE-RELATED"/>
    <property type="match status" value="1"/>
</dbReference>
<dbReference type="SUPFAM" id="SSF53474">
    <property type="entry name" value="alpha/beta-Hydrolases"/>
    <property type="match status" value="1"/>
</dbReference>
<dbReference type="GO" id="GO:0006508">
    <property type="term" value="P:proteolysis"/>
    <property type="evidence" value="ECO:0007669"/>
    <property type="project" value="UniProtKB-KW"/>
</dbReference>
<dbReference type="OrthoDB" id="1735038at2759"/>
<keyword evidence="6" id="KW-1133">Transmembrane helix</keyword>
<dbReference type="Pfam" id="PF05577">
    <property type="entry name" value="Peptidase_S28"/>
    <property type="match status" value="1"/>
</dbReference>
<dbReference type="GO" id="GO:0008239">
    <property type="term" value="F:dipeptidyl-peptidase activity"/>
    <property type="evidence" value="ECO:0007669"/>
    <property type="project" value="TreeGrafter"/>
</dbReference>
<keyword evidence="9" id="KW-1185">Reference proteome</keyword>
<evidence type="ECO:0000256" key="4">
    <source>
        <dbReference type="ARBA" id="ARBA00022801"/>
    </source>
</evidence>
<accession>A0A815DK27</accession>
<dbReference type="Proteomes" id="UP000663829">
    <property type="component" value="Unassembled WGS sequence"/>
</dbReference>
<dbReference type="FunFam" id="1.20.120.980:FF:000003">
    <property type="entry name" value="Serine protease 16"/>
    <property type="match status" value="1"/>
</dbReference>
<dbReference type="EMBL" id="CAJOBC010036389">
    <property type="protein sequence ID" value="CAF4118787.1"/>
    <property type="molecule type" value="Genomic_DNA"/>
</dbReference>
<keyword evidence="3" id="KW-0732">Signal</keyword>
<evidence type="ECO:0000256" key="2">
    <source>
        <dbReference type="ARBA" id="ARBA00022670"/>
    </source>
</evidence>
<evidence type="ECO:0000256" key="5">
    <source>
        <dbReference type="ARBA" id="ARBA00023180"/>
    </source>
</evidence>
<dbReference type="Gene3D" id="3.40.50.1820">
    <property type="entry name" value="alpha/beta hydrolase"/>
    <property type="match status" value="1"/>
</dbReference>
<keyword evidence="2" id="KW-0645">Protease</keyword>
<protein>
    <recommendedName>
        <fullName evidence="10">Serine protease K12H4.7</fullName>
    </recommendedName>
</protein>
<name>A0A815DK27_9BILA</name>
<dbReference type="PANTHER" id="PTHR11010:SF117">
    <property type="entry name" value="SERINE PROTEASE 16"/>
    <property type="match status" value="1"/>
</dbReference>
<evidence type="ECO:0000313" key="7">
    <source>
        <dbReference type="EMBL" id="CAF1298864.1"/>
    </source>
</evidence>